<comment type="subunit">
    <text evidence="5">Homodimer and homohexamer; in equilibrium.</text>
</comment>
<dbReference type="HAMAP" id="MF_01219">
    <property type="entry name" value="PyrR"/>
    <property type="match status" value="1"/>
</dbReference>
<keyword evidence="3 5" id="KW-0805">Transcription regulation</keyword>
<gene>
    <name evidence="5 7" type="primary">pyrR</name>
    <name evidence="7" type="ORF">VLY81_08065</name>
</gene>
<dbReference type="NCBIfam" id="NF003545">
    <property type="entry name" value="PRK05205.1-1"/>
    <property type="match status" value="1"/>
</dbReference>
<dbReference type="EC" id="2.4.2.9" evidence="5"/>
<comment type="catalytic activity">
    <reaction evidence="5">
        <text>UMP + diphosphate = 5-phospho-alpha-D-ribose 1-diphosphate + uracil</text>
        <dbReference type="Rhea" id="RHEA:13017"/>
        <dbReference type="ChEBI" id="CHEBI:17568"/>
        <dbReference type="ChEBI" id="CHEBI:33019"/>
        <dbReference type="ChEBI" id="CHEBI:57865"/>
        <dbReference type="ChEBI" id="CHEBI:58017"/>
        <dbReference type="EC" id="2.4.2.9"/>
    </reaction>
</comment>
<evidence type="ECO:0000259" key="6">
    <source>
        <dbReference type="Pfam" id="PF00156"/>
    </source>
</evidence>
<dbReference type="Gene3D" id="3.40.50.2020">
    <property type="match status" value="1"/>
</dbReference>
<keyword evidence="5 7" id="KW-0808">Transferase</keyword>
<proteinExistence type="inferred from homology"/>
<keyword evidence="8" id="KW-1185">Reference proteome</keyword>
<keyword evidence="4 5" id="KW-0804">Transcription</keyword>
<evidence type="ECO:0000256" key="3">
    <source>
        <dbReference type="ARBA" id="ARBA00023015"/>
    </source>
</evidence>
<organism evidence="7 8">
    <name type="scientific">Geochorda subterranea</name>
    <dbReference type="NCBI Taxonomy" id="3109564"/>
    <lineage>
        <taxon>Bacteria</taxon>
        <taxon>Bacillati</taxon>
        <taxon>Bacillota</taxon>
        <taxon>Limnochordia</taxon>
        <taxon>Limnochordales</taxon>
        <taxon>Geochordaceae</taxon>
        <taxon>Geochorda</taxon>
    </lineage>
</organism>
<keyword evidence="5 7" id="KW-0328">Glycosyltransferase</keyword>
<feature type="domain" description="Phosphoribosyltransferase" evidence="6">
    <location>
        <begin position="10"/>
        <end position="153"/>
    </location>
</feature>
<protein>
    <recommendedName>
        <fullName evidence="5">Bifunctional protein PyrR</fullName>
    </recommendedName>
    <domain>
        <recommendedName>
            <fullName evidence="5">Pyrimidine operon regulatory protein</fullName>
        </recommendedName>
    </domain>
    <domain>
        <recommendedName>
            <fullName evidence="5">Uracil phosphoribosyltransferase</fullName>
            <shortName evidence="5">UPRTase</shortName>
            <ecNumber evidence="5">2.4.2.9</ecNumber>
        </recommendedName>
    </domain>
</protein>
<dbReference type="PANTHER" id="PTHR11608:SF0">
    <property type="entry name" value="BIFUNCTIONAL PROTEIN PYRR"/>
    <property type="match status" value="1"/>
</dbReference>
<comment type="similarity">
    <text evidence="1 5">Belongs to the purine/pyrimidine phosphoribosyltransferase family. PyrR subfamily.</text>
</comment>
<dbReference type="NCBIfam" id="NF003549">
    <property type="entry name" value="PRK05205.1-5"/>
    <property type="match status" value="1"/>
</dbReference>
<evidence type="ECO:0000256" key="4">
    <source>
        <dbReference type="ARBA" id="ARBA00023163"/>
    </source>
</evidence>
<keyword evidence="5" id="KW-0694">RNA-binding</keyword>
<dbReference type="PANTHER" id="PTHR11608">
    <property type="entry name" value="BIFUNCTIONAL PROTEIN PYRR"/>
    <property type="match status" value="1"/>
</dbReference>
<evidence type="ECO:0000256" key="5">
    <source>
        <dbReference type="HAMAP-Rule" id="MF_01219"/>
    </source>
</evidence>
<dbReference type="Proteomes" id="UP001333102">
    <property type="component" value="Chromosome"/>
</dbReference>
<reference evidence="8" key="1">
    <citation type="submission" date="2023-12" db="EMBL/GenBank/DDBJ databases">
        <title>Novel isolates from deep terrestrial aquifers shed light on the physiology and ecology of the class Limnochordia.</title>
        <authorList>
            <person name="Karnachuk O.V."/>
            <person name="Lukina A.P."/>
            <person name="Avakyan M.R."/>
            <person name="Kadnikov V."/>
            <person name="Begmatov S."/>
            <person name="Beletsky A.V."/>
            <person name="Mardanov A.V."/>
            <person name="Ravin N.V."/>
        </authorList>
    </citation>
    <scope>NUCLEOTIDE SEQUENCE [LARGE SCALE GENOMIC DNA]</scope>
    <source>
        <strain evidence="8">LN</strain>
    </source>
</reference>
<comment type="function">
    <text evidence="5">Regulates transcriptional attenuation of the pyrimidine nucleotide (pyr) operon by binding in a uridine-dependent manner to specific sites on pyr mRNA. This disrupts an antiterminator hairpin in the RNA and favors formation of a downstream transcription terminator, leading to a reduced expression of downstream genes.</text>
</comment>
<keyword evidence="2 5" id="KW-0806">Transcription termination</keyword>
<feature type="short sequence motif" description="PRPP-binding" evidence="5">
    <location>
        <begin position="104"/>
        <end position="116"/>
    </location>
</feature>
<evidence type="ECO:0000256" key="1">
    <source>
        <dbReference type="ARBA" id="ARBA00005565"/>
    </source>
</evidence>
<sequence>MGRAMRAKAEIMDAQEMRRALSRMAHEILEQNPDPGSLAFIGVHRRGVPLAGRLAQQVAAIEGRPAPPVGALDITLYRDDLTAVGPLPVVRRTEIDFDVSGRSLVLVDDVLYTGRTVRAALDAIIDLGRPARIQLAVLVDRGHRELPIRADFVGKVVPTARREHVEVRLTEVDGEDRVVILERIEGEGGRP</sequence>
<dbReference type="GO" id="GO:0004845">
    <property type="term" value="F:uracil phosphoribosyltransferase activity"/>
    <property type="evidence" value="ECO:0007669"/>
    <property type="project" value="UniProtKB-EC"/>
</dbReference>
<evidence type="ECO:0000313" key="8">
    <source>
        <dbReference type="Proteomes" id="UP001333102"/>
    </source>
</evidence>
<accession>A0ABZ1BKP3</accession>
<dbReference type="EMBL" id="CP141614">
    <property type="protein sequence ID" value="WRP13406.1"/>
    <property type="molecule type" value="Genomic_DNA"/>
</dbReference>
<dbReference type="InterPro" id="IPR050137">
    <property type="entry name" value="PyrR_bifunctional"/>
</dbReference>
<evidence type="ECO:0000256" key="2">
    <source>
        <dbReference type="ARBA" id="ARBA00022472"/>
    </source>
</evidence>
<evidence type="ECO:0000313" key="7">
    <source>
        <dbReference type="EMBL" id="WRP13406.1"/>
    </source>
</evidence>
<comment type="function">
    <text evidence="5">Also displays a weak uracil phosphoribosyltransferase activity which is not physiologically significant.</text>
</comment>
<dbReference type="InterPro" id="IPR023050">
    <property type="entry name" value="PyrR"/>
</dbReference>
<dbReference type="InterPro" id="IPR029057">
    <property type="entry name" value="PRTase-like"/>
</dbReference>
<dbReference type="InterPro" id="IPR000836">
    <property type="entry name" value="PRTase_dom"/>
</dbReference>
<dbReference type="Pfam" id="PF00156">
    <property type="entry name" value="Pribosyltran"/>
    <property type="match status" value="1"/>
</dbReference>
<name>A0ABZ1BKP3_9FIRM</name>
<dbReference type="CDD" id="cd06223">
    <property type="entry name" value="PRTases_typeI"/>
    <property type="match status" value="1"/>
</dbReference>
<dbReference type="SUPFAM" id="SSF53271">
    <property type="entry name" value="PRTase-like"/>
    <property type="match status" value="1"/>
</dbReference>